<evidence type="ECO:0000256" key="4">
    <source>
        <dbReference type="ARBA" id="ARBA00022777"/>
    </source>
</evidence>
<accession>A0ABQ5R5I7</accession>
<dbReference type="Pfam" id="PF00370">
    <property type="entry name" value="FGGY_N"/>
    <property type="match status" value="1"/>
</dbReference>
<dbReference type="CDD" id="cd07783">
    <property type="entry name" value="ASKHA_NBD_FGGY_SePSK_AtXK1-like"/>
    <property type="match status" value="1"/>
</dbReference>
<proteinExistence type="inferred from homology"/>
<organism evidence="7 8">
    <name type="scientific">Phytohabitans aurantiacus</name>
    <dbReference type="NCBI Taxonomy" id="3016789"/>
    <lineage>
        <taxon>Bacteria</taxon>
        <taxon>Bacillati</taxon>
        <taxon>Actinomycetota</taxon>
        <taxon>Actinomycetes</taxon>
        <taxon>Micromonosporales</taxon>
        <taxon>Micromonosporaceae</taxon>
    </lineage>
</organism>
<comment type="similarity">
    <text evidence="1">Belongs to the FGGY kinase family.</text>
</comment>
<comment type="caution">
    <text evidence="7">The sequence shown here is derived from an EMBL/GenBank/DDBJ whole genome shotgun (WGS) entry which is preliminary data.</text>
</comment>
<dbReference type="InterPro" id="IPR018484">
    <property type="entry name" value="FGGY_N"/>
</dbReference>
<dbReference type="InterPro" id="IPR018485">
    <property type="entry name" value="FGGY_C"/>
</dbReference>
<evidence type="ECO:0000259" key="6">
    <source>
        <dbReference type="Pfam" id="PF02782"/>
    </source>
</evidence>
<dbReference type="Gene3D" id="3.30.420.40">
    <property type="match status" value="2"/>
</dbReference>
<feature type="domain" description="Carbohydrate kinase FGGY C-terminal" evidence="6">
    <location>
        <begin position="223"/>
        <end position="398"/>
    </location>
</feature>
<dbReference type="Proteomes" id="UP001144280">
    <property type="component" value="Unassembled WGS sequence"/>
</dbReference>
<dbReference type="InterPro" id="IPR050406">
    <property type="entry name" value="FGGY_Carb_Kinase"/>
</dbReference>
<keyword evidence="4 7" id="KW-0418">Kinase</keyword>
<evidence type="ECO:0000256" key="2">
    <source>
        <dbReference type="ARBA" id="ARBA00022629"/>
    </source>
</evidence>
<evidence type="ECO:0000256" key="1">
    <source>
        <dbReference type="ARBA" id="ARBA00009156"/>
    </source>
</evidence>
<name>A0ABQ5R5I7_9ACTN</name>
<dbReference type="EMBL" id="BSDI01000047">
    <property type="protein sequence ID" value="GLI01618.1"/>
    <property type="molecule type" value="Genomic_DNA"/>
</dbReference>
<keyword evidence="8" id="KW-1185">Reference proteome</keyword>
<dbReference type="PANTHER" id="PTHR43095">
    <property type="entry name" value="SUGAR KINASE"/>
    <property type="match status" value="1"/>
</dbReference>
<evidence type="ECO:0000259" key="5">
    <source>
        <dbReference type="Pfam" id="PF00370"/>
    </source>
</evidence>
<evidence type="ECO:0000256" key="3">
    <source>
        <dbReference type="ARBA" id="ARBA00022679"/>
    </source>
</evidence>
<feature type="domain" description="Carbohydrate kinase FGGY N-terminal" evidence="5">
    <location>
        <begin position="5"/>
        <end position="211"/>
    </location>
</feature>
<dbReference type="GO" id="GO:0016301">
    <property type="term" value="F:kinase activity"/>
    <property type="evidence" value="ECO:0007669"/>
    <property type="project" value="UniProtKB-KW"/>
</dbReference>
<evidence type="ECO:0000313" key="7">
    <source>
        <dbReference type="EMBL" id="GLI01618.1"/>
    </source>
</evidence>
<keyword evidence="2" id="KW-0119">Carbohydrate metabolism</keyword>
<keyword evidence="2" id="KW-0859">Xylose metabolism</keyword>
<dbReference type="PANTHER" id="PTHR43095:SF5">
    <property type="entry name" value="XYLULOSE KINASE"/>
    <property type="match status" value="1"/>
</dbReference>
<protein>
    <submittedName>
        <fullName evidence="7">Carbohydrate kinase</fullName>
    </submittedName>
</protein>
<dbReference type="SUPFAM" id="SSF53067">
    <property type="entry name" value="Actin-like ATPase domain"/>
    <property type="match status" value="2"/>
</dbReference>
<dbReference type="Pfam" id="PF02782">
    <property type="entry name" value="FGGY_C"/>
    <property type="match status" value="1"/>
</dbReference>
<dbReference type="InterPro" id="IPR043129">
    <property type="entry name" value="ATPase_NBD"/>
</dbReference>
<reference evidence="7" key="1">
    <citation type="submission" date="2022-12" db="EMBL/GenBank/DDBJ databases">
        <title>New Phytohabitans aurantiacus sp. RD004123 nov., an actinomycete isolated from soil.</title>
        <authorList>
            <person name="Triningsih D.W."/>
            <person name="Harunari E."/>
            <person name="Igarashi Y."/>
        </authorList>
    </citation>
    <scope>NUCLEOTIDE SEQUENCE</scope>
    <source>
        <strain evidence="7">RD004123</strain>
    </source>
</reference>
<gene>
    <name evidence="7" type="ORF">Pa4123_68940</name>
</gene>
<dbReference type="PIRSF" id="PIRSF000538">
    <property type="entry name" value="GlpK"/>
    <property type="match status" value="1"/>
</dbReference>
<keyword evidence="3" id="KW-0808">Transferase</keyword>
<evidence type="ECO:0000313" key="8">
    <source>
        <dbReference type="Proteomes" id="UP001144280"/>
    </source>
</evidence>
<sequence>MRAGERHEQDPAQWWAVLGRACRQALRGVDAERVTGVAICGTSGTFLLAGRDGRARTAALMYDDARAAVEAEEVAAAGADLWAALGHRMQPSWALPKLLWTLRHGAAEVRAAAGRGELTLQHCADHLAGRLTGAPVATDWSHALKTGYDLDGGAWPAAVLEKLAIPVEVLPDVVRPGTAIGRVGEAGAAHTGLPVGVPVRAGMTDGCAAQVAAGALQPGSWNSVLGTTLVLKGVSTERLADPHGAVYSHRHPDGGWLPGGASNVGAGVLKLRFPGVDPAVMDVEAARYEPSGGLAYPLVRRGERFPFVDPSAEPFELGAFASEVDRYAATLQGVAFVERLCYQYLKRLGAMVDGSLSLTGGATRSKYWCQLRADVLGRDVVLPAAAEPAFGMAVVAAAGDGSVGAAAARMVRIAEVVSPRPGGPERFAEPYARFVDALAERGYLDGALAAYAKEGS</sequence>
<dbReference type="InterPro" id="IPR000577">
    <property type="entry name" value="Carb_kinase_FGGY"/>
</dbReference>